<dbReference type="RefSeq" id="WP_004888414.1">
    <property type="nucleotide sequence ID" value="NZ_KB849570.1"/>
</dbReference>
<dbReference type="InterPro" id="IPR013491">
    <property type="entry name" value="Tape_meas_N"/>
</dbReference>
<dbReference type="Pfam" id="PF20155">
    <property type="entry name" value="TMP_3"/>
    <property type="match status" value="1"/>
</dbReference>
<feature type="coiled-coil region" evidence="1">
    <location>
        <begin position="672"/>
        <end position="699"/>
    </location>
</feature>
<dbReference type="NCBIfam" id="TIGR02675">
    <property type="entry name" value="tape_meas_nterm"/>
    <property type="match status" value="1"/>
</dbReference>
<feature type="coiled-coil region" evidence="1">
    <location>
        <begin position="441"/>
        <end position="468"/>
    </location>
</feature>
<sequence>MAQESRLVIVIDAKNAERNARNLGNELDSIERKGDFATKSMDGLSVATRQLAGYMAGLVTVSAAISKMDTYTGLQNRLKLVTNSQVELNKATEDTFRIAQKTYSAWDSVLQVYQRFSDNAKTLNLTMDDTARLTETVSKAVAISGASAEAADAALVQFGQALASGTLRGEELNSVMEQTPALAKAIAQGMGITVGELRSVAAEGKITSQEIVKALRNVEKDVDAMFAKTNITVSQSLTLLSNEITKFVGESGKGSGAAQALSGSIQTLAGNLDTLTTAMMLGGAYWLGTYIPAIYASGVAVAAKTKELAAQTVAQYTAIQAERTAAAQQLISTQTLVANTQVTLAAIAAEKALEVQRLKSQISEQGRTATITRMAELKKIEAQVTRELALAEEALAVAQSRSAAAGAASVGIGARLLGVLGGPVGIGITVASLAAGYLLMRDNTAEANKKLEEQARVAEKTDDALKKLAGNDKAKAVDDLTAAFNAQNEALDKSSRSVASALIDIENYARGNWEVEKISQEARKGTISYTEAIERLNKIKLPTDLYENLKKQAAQYDENSSKANLSAEKLKLFTVNVQLAGNQAQNAAVQVKGNTDELNSNANAADKASKAQKGYFDSLRTEVLNSNEELALLNLGYSEETVKKIIELQKAKQAVAPPGTTAIVTKEEMDLVAQAQKALDVLKDKKDALNDAERKQTKELTKQAVLLAGNNEQVRNMLRVYQAFRNAGLGDKQARVMTAQVGRETDFRNEAMFGSHKDANNGYTNTGFLSWQKSRSTKLMQSLQGQGVLDKNGKIQQTQDALDAQAKFLLQEAMTDKSYSKSKAALLNDDLDYRSLERTVAKNLVGWDYDGKKLGKAKASQHLAKQDSYYNQLNKILGDNPEAASKAIGDLSKFEDEAYKARAKTLEEVKQLQATYDSETVARSKKREEEINKATILGQSNLIPKIKERYDAEDKLAQKQFDFEVNGYKWTEEQKLDYTYETNSLRLVAEGKLSEDQRKVALDGLKLQKQQELGLLKLAQEQRLFQARQFLYSEVDAIKERYRIEREQIELTTKDEEERRERLSLSKAQERLEILDKAFQSSKNWDQTKADMTGNSQQYQLNQTRTDRRAQSLNLANTQVAALDIQAKDPNANMVALNAQREQIMKEHFERLKLIESTYQNDSMSLQLGYGANVTGALAGMFKNMLGESSSAYRILYESQRAFALAQAGMNMWKAASDAYANEPGTWYQKAAAAAIATIKSGTFVSLIQAATPQGFADGGYTGNGLKHTPAGIVHKGEVVWSQEDIKRWGGVSVVESMRQSKPSGYANGGFVSKNTTDVIATRLEARQFNAINSGRVDKSQPNVIINNYSSEKVETSTNSDGDLLVTIGKIVKEVARSEVDNRFRMAARQGGEFTKMR</sequence>
<dbReference type="Gene3D" id="1.10.530.10">
    <property type="match status" value="1"/>
</dbReference>
<accession>A0AAV3ILU1</accession>
<evidence type="ECO:0000256" key="1">
    <source>
        <dbReference type="SAM" id="Coils"/>
    </source>
</evidence>
<feature type="domain" description="Tape measure protein N-terminal" evidence="2">
    <location>
        <begin position="63"/>
        <end position="251"/>
    </location>
</feature>
<proteinExistence type="predicted"/>
<keyword evidence="1" id="KW-0175">Coiled coil</keyword>
<comment type="caution">
    <text evidence="3">The sequence shown here is derived from an EMBL/GenBank/DDBJ whole genome shotgun (WGS) entry which is preliminary data.</text>
</comment>
<evidence type="ECO:0000313" key="3">
    <source>
        <dbReference type="EMBL" id="ENV40585.1"/>
    </source>
</evidence>
<reference evidence="3 4" key="1">
    <citation type="submission" date="2013-02" db="EMBL/GenBank/DDBJ databases">
        <title>The Genome Sequence of Acinetobacter nosocomialis NIPH 386.</title>
        <authorList>
            <consortium name="The Broad Institute Genome Sequencing Platform"/>
            <consortium name="The Broad Institute Genome Sequencing Center for Infectious Disease"/>
            <person name="Cerqueira G."/>
            <person name="Feldgarden M."/>
            <person name="Courvalin P."/>
            <person name="Perichon B."/>
            <person name="Grillot-Courvalin C."/>
            <person name="Clermont D."/>
            <person name="Rocha E."/>
            <person name="Yoon E.-J."/>
            <person name="Nemec A."/>
            <person name="Walker B."/>
            <person name="Young S.K."/>
            <person name="Zeng Q."/>
            <person name="Gargeya S."/>
            <person name="Fitzgerald M."/>
            <person name="Haas B."/>
            <person name="Abouelleil A."/>
            <person name="Alvarado L."/>
            <person name="Arachchi H.M."/>
            <person name="Berlin A.M."/>
            <person name="Chapman S.B."/>
            <person name="Dewar J."/>
            <person name="Goldberg J."/>
            <person name="Griggs A."/>
            <person name="Gujja S."/>
            <person name="Hansen M."/>
            <person name="Howarth C."/>
            <person name="Imamovic A."/>
            <person name="Larimer J."/>
            <person name="McCowan C."/>
            <person name="Murphy C."/>
            <person name="Neiman D."/>
            <person name="Pearson M."/>
            <person name="Priest M."/>
            <person name="Roberts A."/>
            <person name="Saif S."/>
            <person name="Shea T."/>
            <person name="Sisk P."/>
            <person name="Sykes S."/>
            <person name="Wortman J."/>
            <person name="Nusbaum C."/>
            <person name="Birren B."/>
        </authorList>
    </citation>
    <scope>NUCLEOTIDE SEQUENCE [LARGE SCALE GENOMIC DNA]</scope>
    <source>
        <strain evidence="3 4">NIPH 386</strain>
    </source>
</reference>
<protein>
    <recommendedName>
        <fullName evidence="2">Tape measure protein N-terminal domain-containing protein</fullName>
    </recommendedName>
</protein>
<organism evidence="3 4">
    <name type="scientific">Acinetobacter nosocomialis NIPH 386</name>
    <dbReference type="NCBI Taxonomy" id="1217985"/>
    <lineage>
        <taxon>Bacteria</taxon>
        <taxon>Pseudomonadati</taxon>
        <taxon>Pseudomonadota</taxon>
        <taxon>Gammaproteobacteria</taxon>
        <taxon>Moraxellales</taxon>
        <taxon>Moraxellaceae</taxon>
        <taxon>Acinetobacter</taxon>
        <taxon>Acinetobacter calcoaceticus/baumannii complex</taxon>
    </lineage>
</organism>
<dbReference type="EMBL" id="APPP01000014">
    <property type="protein sequence ID" value="ENV40585.1"/>
    <property type="molecule type" value="Genomic_DNA"/>
</dbReference>
<gene>
    <name evidence="3" type="ORF">F958_03619</name>
</gene>
<name>A0AAV3ILU1_ACINO</name>
<evidence type="ECO:0000313" key="4">
    <source>
        <dbReference type="Proteomes" id="UP000013028"/>
    </source>
</evidence>
<evidence type="ECO:0000259" key="2">
    <source>
        <dbReference type="Pfam" id="PF20155"/>
    </source>
</evidence>
<dbReference type="Proteomes" id="UP000013028">
    <property type="component" value="Unassembled WGS sequence"/>
</dbReference>